<reference evidence="3" key="1">
    <citation type="journal article" date="2013" name="Nature">
        <title>Pan genome of the phytoplankton Emiliania underpins its global distribution.</title>
        <authorList>
            <person name="Read B.A."/>
            <person name="Kegel J."/>
            <person name="Klute M.J."/>
            <person name="Kuo A."/>
            <person name="Lefebvre S.C."/>
            <person name="Maumus F."/>
            <person name="Mayer C."/>
            <person name="Miller J."/>
            <person name="Monier A."/>
            <person name="Salamov A."/>
            <person name="Young J."/>
            <person name="Aguilar M."/>
            <person name="Claverie J.M."/>
            <person name="Frickenhaus S."/>
            <person name="Gonzalez K."/>
            <person name="Herman E.K."/>
            <person name="Lin Y.C."/>
            <person name="Napier J."/>
            <person name="Ogata H."/>
            <person name="Sarno A.F."/>
            <person name="Shmutz J."/>
            <person name="Schroeder D."/>
            <person name="de Vargas C."/>
            <person name="Verret F."/>
            <person name="von Dassow P."/>
            <person name="Valentin K."/>
            <person name="Van de Peer Y."/>
            <person name="Wheeler G."/>
            <person name="Dacks J.B."/>
            <person name="Delwiche C.F."/>
            <person name="Dyhrman S.T."/>
            <person name="Glockner G."/>
            <person name="John U."/>
            <person name="Richards T."/>
            <person name="Worden A.Z."/>
            <person name="Zhang X."/>
            <person name="Grigoriev I.V."/>
            <person name="Allen A.E."/>
            <person name="Bidle K."/>
            <person name="Borodovsky M."/>
            <person name="Bowler C."/>
            <person name="Brownlee C."/>
            <person name="Cock J.M."/>
            <person name="Elias M."/>
            <person name="Gladyshev V.N."/>
            <person name="Groth M."/>
            <person name="Guda C."/>
            <person name="Hadaegh A."/>
            <person name="Iglesias-Rodriguez M.D."/>
            <person name="Jenkins J."/>
            <person name="Jones B.M."/>
            <person name="Lawson T."/>
            <person name="Leese F."/>
            <person name="Lindquist E."/>
            <person name="Lobanov A."/>
            <person name="Lomsadze A."/>
            <person name="Malik S.B."/>
            <person name="Marsh M.E."/>
            <person name="Mackinder L."/>
            <person name="Mock T."/>
            <person name="Mueller-Roeber B."/>
            <person name="Pagarete A."/>
            <person name="Parker M."/>
            <person name="Probert I."/>
            <person name="Quesneville H."/>
            <person name="Raines C."/>
            <person name="Rensing S.A."/>
            <person name="Riano-Pachon D.M."/>
            <person name="Richier S."/>
            <person name="Rokitta S."/>
            <person name="Shiraiwa Y."/>
            <person name="Soanes D.M."/>
            <person name="van der Giezen M."/>
            <person name="Wahlund T.M."/>
            <person name="Williams B."/>
            <person name="Wilson W."/>
            <person name="Wolfe G."/>
            <person name="Wurch L.L."/>
        </authorList>
    </citation>
    <scope>NUCLEOTIDE SEQUENCE</scope>
</reference>
<dbReference type="RefSeq" id="XP_005785337.1">
    <property type="nucleotide sequence ID" value="XM_005785280.1"/>
</dbReference>
<evidence type="ECO:0000256" key="1">
    <source>
        <dbReference type="SAM" id="MobiDB-lite"/>
    </source>
</evidence>
<proteinExistence type="predicted"/>
<keyword evidence="3" id="KW-1185">Reference proteome</keyword>
<feature type="region of interest" description="Disordered" evidence="1">
    <location>
        <begin position="286"/>
        <end position="308"/>
    </location>
</feature>
<dbReference type="EnsemblProtists" id="EOD32908">
    <property type="protein sequence ID" value="EOD32908"/>
    <property type="gene ID" value="EMIHUDRAFT_441741"/>
</dbReference>
<organism evidence="2 3">
    <name type="scientific">Emiliania huxleyi (strain CCMP1516)</name>
    <dbReference type="NCBI Taxonomy" id="280463"/>
    <lineage>
        <taxon>Eukaryota</taxon>
        <taxon>Haptista</taxon>
        <taxon>Haptophyta</taxon>
        <taxon>Prymnesiophyceae</taxon>
        <taxon>Isochrysidales</taxon>
        <taxon>Noelaerhabdaceae</taxon>
        <taxon>Emiliania</taxon>
    </lineage>
</organism>
<feature type="region of interest" description="Disordered" evidence="1">
    <location>
        <begin position="1"/>
        <end position="23"/>
    </location>
</feature>
<accession>A0A0D3KAX3</accession>
<dbReference type="HOGENOM" id="CLU_824966_0_0_1"/>
<dbReference type="KEGG" id="ehx:EMIHUDRAFT_441741"/>
<feature type="compositionally biased region" description="Basic and acidic residues" evidence="1">
    <location>
        <begin position="1"/>
        <end position="11"/>
    </location>
</feature>
<protein>
    <submittedName>
        <fullName evidence="2">Uncharacterized protein</fullName>
    </submittedName>
</protein>
<dbReference type="Proteomes" id="UP000013827">
    <property type="component" value="Unassembled WGS sequence"/>
</dbReference>
<dbReference type="GeneID" id="17278181"/>
<evidence type="ECO:0000313" key="3">
    <source>
        <dbReference type="Proteomes" id="UP000013827"/>
    </source>
</evidence>
<dbReference type="PaxDb" id="2903-EOD32908"/>
<dbReference type="AlphaFoldDB" id="A0A0D3KAX3"/>
<reference evidence="2" key="2">
    <citation type="submission" date="2024-10" db="UniProtKB">
        <authorList>
            <consortium name="EnsemblProtists"/>
        </authorList>
    </citation>
    <scope>IDENTIFICATION</scope>
</reference>
<evidence type="ECO:0000313" key="2">
    <source>
        <dbReference type="EnsemblProtists" id="EOD32908"/>
    </source>
</evidence>
<name>A0A0D3KAX3_EMIH1</name>
<sequence length="337" mass="36614">MPVRAGDHAEHGAGGGTLPGAPDVTTEQLQQILQSVQAELERRAALQRGAPESKRNSILCASGKALPSEAEVHAWALLVLLHGRGADGSWVAVPTLVDQWMNVVLLQSSRYKQLRERWQPPTDDPEWRNLALAKGLVPSLLSQAAARAAEPLAHITRTLVQLEVIDHDVGQTALSNYLKNCLAKSKGISGPSYNPANGSHTLHRHIAAAVPVASLLKVRGKELLSALHRTREEPEAAPSYTELQASADASAAAARREQQRSSQLRAQVKTLQEVSVNAVRKEAEREAKEKADATVQRVRASAGQPQQAWRLMRRRHRRARRAHGAMHVDSAAHTCSG</sequence>